<accession>A0A2D2D4M4</accession>
<keyword evidence="1" id="KW-0732">Signal</keyword>
<feature type="chain" id="PRO_5013857568" description="Cytochrome c domain-containing protein" evidence="1">
    <location>
        <begin position="21"/>
        <end position="82"/>
    </location>
</feature>
<dbReference type="RefSeq" id="WP_003609494.1">
    <property type="nucleotide sequence ID" value="NZ_ADVE02000001.1"/>
</dbReference>
<gene>
    <name evidence="2" type="ORF">CQW49_20000</name>
</gene>
<dbReference type="AlphaFoldDB" id="A0A2D2D4M4"/>
<keyword evidence="3" id="KW-1185">Reference proteome</keyword>
<protein>
    <recommendedName>
        <fullName evidence="4">Cytochrome c domain-containing protein</fullName>
    </recommendedName>
</protein>
<organism evidence="2 3">
    <name type="scientific">Methylosinus trichosporium (strain ATCC 35070 / NCIMB 11131 / UNIQEM 75 / OB3b)</name>
    <dbReference type="NCBI Taxonomy" id="595536"/>
    <lineage>
        <taxon>Bacteria</taxon>
        <taxon>Pseudomonadati</taxon>
        <taxon>Pseudomonadota</taxon>
        <taxon>Alphaproteobacteria</taxon>
        <taxon>Hyphomicrobiales</taxon>
        <taxon>Methylocystaceae</taxon>
        <taxon>Methylosinus</taxon>
    </lineage>
</organism>
<evidence type="ECO:0000313" key="2">
    <source>
        <dbReference type="EMBL" id="ATQ69912.1"/>
    </source>
</evidence>
<evidence type="ECO:0008006" key="4">
    <source>
        <dbReference type="Google" id="ProtNLM"/>
    </source>
</evidence>
<dbReference type="Proteomes" id="UP000230709">
    <property type="component" value="Chromosome"/>
</dbReference>
<dbReference type="KEGG" id="mtw:CQW49_20000"/>
<reference evidence="3" key="1">
    <citation type="submission" date="2017-10" db="EMBL/GenBank/DDBJ databases">
        <title>Completed PacBio SMRT sequence of Methylosinus trichosporium OB3b reveals presence of a third large plasmid.</title>
        <authorList>
            <person name="Charles T.C."/>
            <person name="Lynch M.D.J."/>
            <person name="Heil J.R."/>
            <person name="Cheng J."/>
        </authorList>
    </citation>
    <scope>NUCLEOTIDE SEQUENCE [LARGE SCALE GENOMIC DNA]</scope>
    <source>
        <strain evidence="3">OB3b</strain>
    </source>
</reference>
<proteinExistence type="predicted"/>
<sequence>MVKLLTLIGAGLILAGQAAAQEAYDRHCAKCHASADRLARKLEGATPKEKAAKLDQFLESHRKLDPDVRAKLAEFLAGLPRP</sequence>
<feature type="signal peptide" evidence="1">
    <location>
        <begin position="1"/>
        <end position="20"/>
    </location>
</feature>
<evidence type="ECO:0000313" key="3">
    <source>
        <dbReference type="Proteomes" id="UP000230709"/>
    </source>
</evidence>
<dbReference type="EMBL" id="CP023737">
    <property type="protein sequence ID" value="ATQ69912.1"/>
    <property type="molecule type" value="Genomic_DNA"/>
</dbReference>
<evidence type="ECO:0000256" key="1">
    <source>
        <dbReference type="SAM" id="SignalP"/>
    </source>
</evidence>
<name>A0A2D2D4M4_METT3</name>